<dbReference type="InterPro" id="IPR000719">
    <property type="entry name" value="Prot_kinase_dom"/>
</dbReference>
<evidence type="ECO:0000313" key="9">
    <source>
        <dbReference type="Proteomes" id="UP001165160"/>
    </source>
</evidence>
<proteinExistence type="predicted"/>
<feature type="transmembrane region" description="Helical" evidence="5">
    <location>
        <begin position="1114"/>
        <end position="1134"/>
    </location>
</feature>
<feature type="domain" description="Protein kinase" evidence="6">
    <location>
        <begin position="1407"/>
        <end position="1679"/>
    </location>
</feature>
<dbReference type="SMART" id="SM00220">
    <property type="entry name" value="S_TKc"/>
    <property type="match status" value="1"/>
</dbReference>
<feature type="transmembrane region" description="Helical" evidence="5">
    <location>
        <begin position="157"/>
        <end position="174"/>
    </location>
</feature>
<evidence type="ECO:0000256" key="3">
    <source>
        <dbReference type="PROSITE-ProRule" id="PRU10141"/>
    </source>
</evidence>
<feature type="transmembrane region" description="Helical" evidence="5">
    <location>
        <begin position="1140"/>
        <end position="1164"/>
    </location>
</feature>
<feature type="binding site" evidence="3">
    <location>
        <position position="1434"/>
    </location>
    <ligand>
        <name>ATP</name>
        <dbReference type="ChEBI" id="CHEBI:30616"/>
    </ligand>
</feature>
<comment type="caution">
    <text evidence="8">The sequence shown here is derived from an EMBL/GenBank/DDBJ whole genome shotgun (WGS) entry which is preliminary data.</text>
</comment>
<feature type="transmembrane region" description="Helical" evidence="5">
    <location>
        <begin position="1319"/>
        <end position="1340"/>
    </location>
</feature>
<reference evidence="9" key="1">
    <citation type="journal article" date="2023" name="Commun. Biol.">
        <title>Genome analysis of Parmales, the sister group of diatoms, reveals the evolutionary specialization of diatoms from phago-mixotrophs to photoautotrophs.</title>
        <authorList>
            <person name="Ban H."/>
            <person name="Sato S."/>
            <person name="Yoshikawa S."/>
            <person name="Yamada K."/>
            <person name="Nakamura Y."/>
            <person name="Ichinomiya M."/>
            <person name="Sato N."/>
            <person name="Blanc-Mathieu R."/>
            <person name="Endo H."/>
            <person name="Kuwata A."/>
            <person name="Ogata H."/>
        </authorList>
    </citation>
    <scope>NUCLEOTIDE SEQUENCE [LARGE SCALE GENOMIC DNA]</scope>
    <source>
        <strain evidence="9">NIES 3699</strain>
    </source>
</reference>
<protein>
    <recommendedName>
        <fullName evidence="10">Protein kinase domain-containing protein</fullName>
    </recommendedName>
</protein>
<evidence type="ECO:0000256" key="1">
    <source>
        <dbReference type="ARBA" id="ARBA00022741"/>
    </source>
</evidence>
<dbReference type="SUPFAM" id="SSF56112">
    <property type="entry name" value="Protein kinase-like (PK-like)"/>
    <property type="match status" value="1"/>
</dbReference>
<dbReference type="Pfam" id="PF00069">
    <property type="entry name" value="Pkinase"/>
    <property type="match status" value="1"/>
</dbReference>
<evidence type="ECO:0000259" key="6">
    <source>
        <dbReference type="PROSITE" id="PS50011"/>
    </source>
</evidence>
<feature type="compositionally biased region" description="Polar residues" evidence="4">
    <location>
        <begin position="540"/>
        <end position="565"/>
    </location>
</feature>
<feature type="transmembrane region" description="Helical" evidence="5">
    <location>
        <begin position="1261"/>
        <end position="1281"/>
    </location>
</feature>
<dbReference type="InterPro" id="IPR051681">
    <property type="entry name" value="Ser/Thr_Kinases-Pseudokinases"/>
</dbReference>
<evidence type="ECO:0000259" key="7">
    <source>
        <dbReference type="PROSITE" id="PS50848"/>
    </source>
</evidence>
<dbReference type="PROSITE" id="PS50848">
    <property type="entry name" value="START"/>
    <property type="match status" value="1"/>
</dbReference>
<dbReference type="PROSITE" id="PS00107">
    <property type="entry name" value="PROTEIN_KINASE_ATP"/>
    <property type="match status" value="1"/>
</dbReference>
<feature type="transmembrane region" description="Helical" evidence="5">
    <location>
        <begin position="208"/>
        <end position="225"/>
    </location>
</feature>
<evidence type="ECO:0008006" key="10">
    <source>
        <dbReference type="Google" id="ProtNLM"/>
    </source>
</evidence>
<feature type="transmembrane region" description="Helical" evidence="5">
    <location>
        <begin position="1293"/>
        <end position="1313"/>
    </location>
</feature>
<evidence type="ECO:0000256" key="2">
    <source>
        <dbReference type="ARBA" id="ARBA00022840"/>
    </source>
</evidence>
<name>A0A9W7KX74_9STRA</name>
<dbReference type="InterPro" id="IPR008271">
    <property type="entry name" value="Ser/Thr_kinase_AS"/>
</dbReference>
<accession>A0A9W7KX74</accession>
<keyword evidence="5" id="KW-0812">Transmembrane</keyword>
<dbReference type="PROSITE" id="PS00108">
    <property type="entry name" value="PROTEIN_KINASE_ST"/>
    <property type="match status" value="1"/>
</dbReference>
<dbReference type="SUPFAM" id="SSF55961">
    <property type="entry name" value="Bet v1-like"/>
    <property type="match status" value="2"/>
</dbReference>
<gene>
    <name evidence="8" type="ORF">TrVE_jg13971</name>
</gene>
<dbReference type="GO" id="GO:0008289">
    <property type="term" value="F:lipid binding"/>
    <property type="evidence" value="ECO:0007669"/>
    <property type="project" value="InterPro"/>
</dbReference>
<keyword evidence="5" id="KW-0472">Membrane</keyword>
<keyword evidence="2 3" id="KW-0067">ATP-binding</keyword>
<keyword evidence="1 3" id="KW-0547">Nucleotide-binding</keyword>
<feature type="transmembrane region" description="Helical" evidence="5">
    <location>
        <begin position="120"/>
        <end position="137"/>
    </location>
</feature>
<feature type="transmembrane region" description="Helical" evidence="5">
    <location>
        <begin position="180"/>
        <end position="196"/>
    </location>
</feature>
<dbReference type="GO" id="GO:0005524">
    <property type="term" value="F:ATP binding"/>
    <property type="evidence" value="ECO:0007669"/>
    <property type="project" value="UniProtKB-UniRule"/>
</dbReference>
<feature type="domain" description="START" evidence="7">
    <location>
        <begin position="705"/>
        <end position="839"/>
    </location>
</feature>
<dbReference type="InterPro" id="IPR011009">
    <property type="entry name" value="Kinase-like_dom_sf"/>
</dbReference>
<sequence length="1971" mass="223148">MATIHPTSVPLHSPPSPTPDNKGTTSPPSGTPTPSVTPLDSSSQTPSSSPQTSPRCQTSDHSNAKQGYILYEYFNLRARSLGLRMLGPACLLLGCIHYYLLLSFKWGLDGPGLTSRFLPFSTIMFGVLGLVLWLPMLRRMVNDNNSYSWFGSIDKKIRIFIQILYQCFIIFATIGLQGSISDYYILIYAACLFLLYDSMNGFRRELRVLNMIVFFSLIFISHRVASKLNRQATKTYRLDLLQGISEQWVDLASEVEMFEDLGFDYAIGSGAHVNATLAQMYYSKSKKEKKNFVCNLYADIYRATSVVLASTGEMPALDFVFMNITRAMTNRSTYLEGDKWDIVKALAGFEGPVGFNLEDSASFRNFREMTGYSVEDTVLLDSDPKFYLEMDEYIYTVCKKKYNLIHGGDWVANVRFLSRSPLRDSADPSMSIPGISMVLLFTLGVILLNDEFQKIFFRTTFQIEPPRCGIFFYTVTVPLDALKRILSHFPFQRARHTLATVNSTLDSSSTSVHVHGPLDDPEESEVSFISSADVPEGSLTEASLSPKRGSSTAPQEPAATRTNLDSVIEEEQTGKGRVSRNSRRPSFGLFAASKYMITDVESAPPPGVRPGAKPSYNPNFPAMFAGHSQSPYTALEERRLKGLIDTLVTPAKYWIRIPTKANLSIFNLTRVPISVVQGALVKYKYSGGAIGFVSAPLVHTASFIWDFNTQYRQKLNMKNDLVREVTLSDSDHSYKVLNRKWLPTPFYPRDFYTTFNWKRLDQKRVAIFCYDNSNEDYDEMLRAMGRRNPPVNSSKVVKGGNTTIMLLEEIEKGEEKFTKISMVSVIDVGGLLPGWLLKQRRELFFTLIGETAYYFSEVKLTMSASSFSSLPFMNHVTSSQIVKLGPLQRGIDLDGKKESFPANIAEEKSVAVDQENSKKRIPLPNTYTKGVGLEPVHTIEAAYQYEDDYLSTLSRDGLDESDILSDSGESKNSDSNNQAFASSFFGVKKKPKQISFVKYIHSLSRKMVGQLGFEGILADDAVEFGGGNANRNLHLINPFEKPYNNPEMSGSKLRTPYFVDIFLQRATYEGKYEGSQSEEQQGRFPSAFACADEEYTQFKYFVVSQKVKTRMRPVLLFVLATTVVMVTCFVSYSDLLSGEVWYLVDVLLPIIFMTGVLVVPLTLLTSHLSDSSQFIKAQTQSMSIVGDKQSNKGFEQARYRMMSSSNYAKEILVTMAFLTSLFFLIMHFKAGQLWKSHVVRANPSETEPTLSEDDFFSVQCMYFMLFTAPVWILIFVIEPLYQFLPTKLKSMCLGVLFLTATGTMLPLDGILLVDNAIPVDFIASVFVVIVSLLLCDINLLRAFSLRVNFSLFWNTHYNKFLHSSANVHEVKSSWKTKQNFTVLETILSKRRHLLHKKLAKSLDAQELEYLNHIGKGSSANVYVAKYRDNIVAVKELDPSVTDVGQMAKFLVEMELMANLQHPNILRFEGMVLSCPKLCMVVEYAKEGSLKDVLRRNLFLDWRNEKRNLAYCVASGMEYLHSLNQPVLHKDLKSTNVLVTEWRGVKISDFGESGVCREGYASGSSPGHGQYDLVGTRLFMAPEVFKGEKYTKECDVYSFGCVLADIALSGKFEDLFWRSGKEMFGGSLEKSIASGWRPEIPKNWKNDFPIIYSLINSCWEGKPELRPTFNQIAISLDAWNGELNQKNVIESDFVLREVTEATDEENSIISQGIKNIFDKIRVRNDINILRFDVTNPKAEGTFTRRINFPAWEVCELAFDWLHPEKMRRAWMAGDLVRKTLYRVNEHHHICAFRWGHSIAGVNIASRDFVFHNIWQEISQGNYIVQYVSCDYPWQHNPQQKKTIRAFCTATLWIQQSFDGNGCFCSFTTAAKLNGVLKNAKLSMKRELEAITQYLEFLQSALKRKAQGKWAKYKDPTFVDPFYTRNGDRIPNPVPQALEDLEVDEDAENQQKETLQNTRFIQGPIMQGPLKDF</sequence>
<dbReference type="InterPro" id="IPR002913">
    <property type="entry name" value="START_lipid-bd_dom"/>
</dbReference>
<feature type="compositionally biased region" description="Low complexity" evidence="4">
    <location>
        <begin position="23"/>
        <end position="59"/>
    </location>
</feature>
<evidence type="ECO:0000313" key="8">
    <source>
        <dbReference type="EMBL" id="GMI15092.1"/>
    </source>
</evidence>
<evidence type="ECO:0000256" key="5">
    <source>
        <dbReference type="SAM" id="Phobius"/>
    </source>
</evidence>
<dbReference type="Gene3D" id="3.30.530.20">
    <property type="match status" value="2"/>
</dbReference>
<dbReference type="PROSITE" id="PS50011">
    <property type="entry name" value="PROTEIN_KINASE_DOM"/>
    <property type="match status" value="1"/>
</dbReference>
<dbReference type="PANTHER" id="PTHR44329">
    <property type="entry name" value="SERINE/THREONINE-PROTEIN KINASE TNNI3K-RELATED"/>
    <property type="match status" value="1"/>
</dbReference>
<dbReference type="GO" id="GO:0004674">
    <property type="term" value="F:protein serine/threonine kinase activity"/>
    <property type="evidence" value="ECO:0007669"/>
    <property type="project" value="TreeGrafter"/>
</dbReference>
<evidence type="ECO:0000256" key="4">
    <source>
        <dbReference type="SAM" id="MobiDB-lite"/>
    </source>
</evidence>
<dbReference type="EMBL" id="BRXX01000510">
    <property type="protein sequence ID" value="GMI15092.1"/>
    <property type="molecule type" value="Genomic_DNA"/>
</dbReference>
<dbReference type="Proteomes" id="UP001165160">
    <property type="component" value="Unassembled WGS sequence"/>
</dbReference>
<feature type="region of interest" description="Disordered" evidence="4">
    <location>
        <begin position="507"/>
        <end position="583"/>
    </location>
</feature>
<dbReference type="Gene3D" id="1.10.510.10">
    <property type="entry name" value="Transferase(Phosphotransferase) domain 1"/>
    <property type="match status" value="1"/>
</dbReference>
<feature type="transmembrane region" description="Helical" evidence="5">
    <location>
        <begin position="81"/>
        <end position="100"/>
    </location>
</feature>
<dbReference type="InterPro" id="IPR023393">
    <property type="entry name" value="START-like_dom_sf"/>
</dbReference>
<feature type="transmembrane region" description="Helical" evidence="5">
    <location>
        <begin position="1207"/>
        <end position="1228"/>
    </location>
</feature>
<feature type="region of interest" description="Disordered" evidence="4">
    <location>
        <begin position="1"/>
        <end position="61"/>
    </location>
</feature>
<organism evidence="8 9">
    <name type="scientific">Triparma verrucosa</name>
    <dbReference type="NCBI Taxonomy" id="1606542"/>
    <lineage>
        <taxon>Eukaryota</taxon>
        <taxon>Sar</taxon>
        <taxon>Stramenopiles</taxon>
        <taxon>Ochrophyta</taxon>
        <taxon>Bolidophyceae</taxon>
        <taxon>Parmales</taxon>
        <taxon>Triparmaceae</taxon>
        <taxon>Triparma</taxon>
    </lineage>
</organism>
<keyword evidence="5" id="KW-1133">Transmembrane helix</keyword>
<keyword evidence="9" id="KW-1185">Reference proteome</keyword>
<dbReference type="InterPro" id="IPR017441">
    <property type="entry name" value="Protein_kinase_ATP_BS"/>
</dbReference>